<evidence type="ECO:0000256" key="3">
    <source>
        <dbReference type="ARBA" id="ARBA00022475"/>
    </source>
</evidence>
<keyword evidence="3" id="KW-1003">Cell membrane</keyword>
<dbReference type="InterPro" id="IPR050171">
    <property type="entry name" value="MFS_Transporters"/>
</dbReference>
<evidence type="ECO:0000313" key="10">
    <source>
        <dbReference type="Proteomes" id="UP000559598"/>
    </source>
</evidence>
<evidence type="ECO:0000256" key="5">
    <source>
        <dbReference type="ARBA" id="ARBA00022989"/>
    </source>
</evidence>
<dbReference type="AlphaFoldDB" id="A0A840DP02"/>
<feature type="transmembrane region" description="Helical" evidence="7">
    <location>
        <begin position="235"/>
        <end position="255"/>
    </location>
</feature>
<dbReference type="SUPFAM" id="SSF103473">
    <property type="entry name" value="MFS general substrate transporter"/>
    <property type="match status" value="1"/>
</dbReference>
<evidence type="ECO:0000256" key="1">
    <source>
        <dbReference type="ARBA" id="ARBA00004651"/>
    </source>
</evidence>
<feature type="transmembrane region" description="Helical" evidence="7">
    <location>
        <begin position="146"/>
        <end position="166"/>
    </location>
</feature>
<keyword evidence="4 7" id="KW-0812">Transmembrane</keyword>
<dbReference type="Gene3D" id="1.20.1250.20">
    <property type="entry name" value="MFS general substrate transporter like domains"/>
    <property type="match status" value="2"/>
</dbReference>
<keyword evidence="2" id="KW-0813">Transport</keyword>
<feature type="transmembrane region" description="Helical" evidence="7">
    <location>
        <begin position="106"/>
        <end position="125"/>
    </location>
</feature>
<dbReference type="Proteomes" id="UP000559598">
    <property type="component" value="Unassembled WGS sequence"/>
</dbReference>
<dbReference type="GO" id="GO:0022857">
    <property type="term" value="F:transmembrane transporter activity"/>
    <property type="evidence" value="ECO:0007669"/>
    <property type="project" value="InterPro"/>
</dbReference>
<dbReference type="GO" id="GO:0005886">
    <property type="term" value="C:plasma membrane"/>
    <property type="evidence" value="ECO:0007669"/>
    <property type="project" value="UniProtKB-SubCell"/>
</dbReference>
<dbReference type="RefSeq" id="WP_183185372.1">
    <property type="nucleotide sequence ID" value="NZ_BMNP01000019.1"/>
</dbReference>
<dbReference type="InterPro" id="IPR036259">
    <property type="entry name" value="MFS_trans_sf"/>
</dbReference>
<dbReference type="PROSITE" id="PS00216">
    <property type="entry name" value="SUGAR_TRANSPORT_1"/>
    <property type="match status" value="2"/>
</dbReference>
<feature type="transmembrane region" description="Helical" evidence="7">
    <location>
        <begin position="51"/>
        <end position="70"/>
    </location>
</feature>
<evidence type="ECO:0000259" key="8">
    <source>
        <dbReference type="PROSITE" id="PS50850"/>
    </source>
</evidence>
<dbReference type="PROSITE" id="PS50850">
    <property type="entry name" value="MFS"/>
    <property type="match status" value="1"/>
</dbReference>
<accession>A0A840DP02</accession>
<feature type="transmembrane region" description="Helical" evidence="7">
    <location>
        <begin position="382"/>
        <end position="401"/>
    </location>
</feature>
<sequence length="411" mass="45004">MVFLKLGIKENWLQFLLLAVINVFVGSMVGIERTVLPLLGEKQFGLTSMSAALSFIISFGFSKAIVNYFAGQIADYIGRKRVLLLGWIIGVFVPLLIIVAHKWWVVVLANVLLGMNQGLTWSMTVNMKIDISKQNERGMAVGLNEFAGYSGVAVMAAVSGYIASSYSFRPEPFYLGIAVALVGIVLSTVVRDTRQHLQLQMGDAQKGKRVEQQLSAKEVFQLVTWKHKTLSSLSFAGLATNLKDGMAWGLFPLYFTVSGLSVRQIGVIVAIYPAAWGLFQLVTGALSDKIGRKWMITYGMLLQSFAIWFILVVNHFFFWVVGAVFLGLGTAMVYPTLQAATSDVAAPCWRASAMGVYRFWRDSGYALGALIAGMVADVLGVTWAMGLVALLPFSAGVLVYARMDETIEETV</sequence>
<evidence type="ECO:0000256" key="4">
    <source>
        <dbReference type="ARBA" id="ARBA00022692"/>
    </source>
</evidence>
<dbReference type="EMBL" id="JACIDE010000020">
    <property type="protein sequence ID" value="MBB4074804.1"/>
    <property type="molecule type" value="Genomic_DNA"/>
</dbReference>
<comment type="caution">
    <text evidence="9">The sequence shown here is derived from an EMBL/GenBank/DDBJ whole genome shotgun (WGS) entry which is preliminary data.</text>
</comment>
<evidence type="ECO:0000256" key="6">
    <source>
        <dbReference type="ARBA" id="ARBA00023136"/>
    </source>
</evidence>
<name>A0A840DP02_9BACL</name>
<feature type="transmembrane region" description="Helical" evidence="7">
    <location>
        <begin position="317"/>
        <end position="337"/>
    </location>
</feature>
<dbReference type="PANTHER" id="PTHR23517:SF3">
    <property type="entry name" value="INTEGRAL MEMBRANE TRANSPORT PROTEIN"/>
    <property type="match status" value="1"/>
</dbReference>
<dbReference type="CDD" id="cd17325">
    <property type="entry name" value="MFS_MdtG_SLC18_like"/>
    <property type="match status" value="1"/>
</dbReference>
<protein>
    <submittedName>
        <fullName evidence="9">MFS family permease</fullName>
    </submittedName>
</protein>
<dbReference type="InterPro" id="IPR020846">
    <property type="entry name" value="MFS_dom"/>
</dbReference>
<evidence type="ECO:0000313" key="9">
    <source>
        <dbReference type="EMBL" id="MBB4074804.1"/>
    </source>
</evidence>
<organism evidence="9 10">
    <name type="scientific">Anoxybacteroides voinovskiense</name>
    <dbReference type="NCBI Taxonomy" id="230470"/>
    <lineage>
        <taxon>Bacteria</taxon>
        <taxon>Bacillati</taxon>
        <taxon>Bacillota</taxon>
        <taxon>Bacilli</taxon>
        <taxon>Bacillales</taxon>
        <taxon>Anoxybacillaceae</taxon>
        <taxon>Anoxybacteroides</taxon>
    </lineage>
</organism>
<reference evidence="9 10" key="1">
    <citation type="submission" date="2020-08" db="EMBL/GenBank/DDBJ databases">
        <title>Genomic Encyclopedia of Type Strains, Phase IV (KMG-IV): sequencing the most valuable type-strain genomes for metagenomic binning, comparative biology and taxonomic classification.</title>
        <authorList>
            <person name="Goeker M."/>
        </authorList>
    </citation>
    <scope>NUCLEOTIDE SEQUENCE [LARGE SCALE GENOMIC DNA]</scope>
    <source>
        <strain evidence="9 10">DSM 17075</strain>
    </source>
</reference>
<feature type="transmembrane region" description="Helical" evidence="7">
    <location>
        <begin position="82"/>
        <end position="100"/>
    </location>
</feature>
<keyword evidence="5 7" id="KW-1133">Transmembrane helix</keyword>
<dbReference type="InterPro" id="IPR005829">
    <property type="entry name" value="Sugar_transporter_CS"/>
</dbReference>
<keyword evidence="6 7" id="KW-0472">Membrane</keyword>
<keyword evidence="10" id="KW-1185">Reference proteome</keyword>
<evidence type="ECO:0000256" key="2">
    <source>
        <dbReference type="ARBA" id="ARBA00022448"/>
    </source>
</evidence>
<feature type="transmembrane region" description="Helical" evidence="7">
    <location>
        <begin position="172"/>
        <end position="190"/>
    </location>
</feature>
<feature type="transmembrane region" description="Helical" evidence="7">
    <location>
        <begin position="12"/>
        <end position="31"/>
    </location>
</feature>
<proteinExistence type="predicted"/>
<feature type="transmembrane region" description="Helical" evidence="7">
    <location>
        <begin position="261"/>
        <end position="282"/>
    </location>
</feature>
<evidence type="ECO:0000256" key="7">
    <source>
        <dbReference type="SAM" id="Phobius"/>
    </source>
</evidence>
<dbReference type="InterPro" id="IPR011701">
    <property type="entry name" value="MFS"/>
</dbReference>
<comment type="subcellular location">
    <subcellularLocation>
        <location evidence="1">Cell membrane</location>
        <topology evidence="1">Multi-pass membrane protein</topology>
    </subcellularLocation>
</comment>
<dbReference type="PANTHER" id="PTHR23517">
    <property type="entry name" value="RESISTANCE PROTEIN MDTM, PUTATIVE-RELATED-RELATED"/>
    <property type="match status" value="1"/>
</dbReference>
<dbReference type="Pfam" id="PF07690">
    <property type="entry name" value="MFS_1"/>
    <property type="match status" value="2"/>
</dbReference>
<feature type="domain" description="Major facilitator superfamily (MFS) profile" evidence="8">
    <location>
        <begin position="14"/>
        <end position="407"/>
    </location>
</feature>
<gene>
    <name evidence="9" type="ORF">GGR02_002597</name>
</gene>